<proteinExistence type="predicted"/>
<dbReference type="Proteomes" id="UP000799750">
    <property type="component" value="Unassembled WGS sequence"/>
</dbReference>
<dbReference type="EMBL" id="MU004204">
    <property type="protein sequence ID" value="KAF2488259.1"/>
    <property type="molecule type" value="Genomic_DNA"/>
</dbReference>
<sequence>MRSLLYWLRIELYGGTGRLMARLVVFLSLDCSHSGAIFAPLRCEWVSEMVSINISRQILRTLGGFKCSGDLQTLYKEPPFPALSKAVNG</sequence>
<evidence type="ECO:0000313" key="2">
    <source>
        <dbReference type="Proteomes" id="UP000799750"/>
    </source>
</evidence>
<keyword evidence="2" id="KW-1185">Reference proteome</keyword>
<gene>
    <name evidence="1" type="ORF">BU16DRAFT_229339</name>
</gene>
<name>A0A6A6Q888_9PEZI</name>
<evidence type="ECO:0000313" key="1">
    <source>
        <dbReference type="EMBL" id="KAF2488259.1"/>
    </source>
</evidence>
<accession>A0A6A6Q888</accession>
<dbReference type="AlphaFoldDB" id="A0A6A6Q888"/>
<reference evidence="1" key="1">
    <citation type="journal article" date="2020" name="Stud. Mycol.">
        <title>101 Dothideomycetes genomes: a test case for predicting lifestyles and emergence of pathogens.</title>
        <authorList>
            <person name="Haridas S."/>
            <person name="Albert R."/>
            <person name="Binder M."/>
            <person name="Bloem J."/>
            <person name="Labutti K."/>
            <person name="Salamov A."/>
            <person name="Andreopoulos B."/>
            <person name="Baker S."/>
            <person name="Barry K."/>
            <person name="Bills G."/>
            <person name="Bluhm B."/>
            <person name="Cannon C."/>
            <person name="Castanera R."/>
            <person name="Culley D."/>
            <person name="Daum C."/>
            <person name="Ezra D."/>
            <person name="Gonzalez J."/>
            <person name="Henrissat B."/>
            <person name="Kuo A."/>
            <person name="Liang C."/>
            <person name="Lipzen A."/>
            <person name="Lutzoni F."/>
            <person name="Magnuson J."/>
            <person name="Mondo S."/>
            <person name="Nolan M."/>
            <person name="Ohm R."/>
            <person name="Pangilinan J."/>
            <person name="Park H.-J."/>
            <person name="Ramirez L."/>
            <person name="Alfaro M."/>
            <person name="Sun H."/>
            <person name="Tritt A."/>
            <person name="Yoshinaga Y."/>
            <person name="Zwiers L.-H."/>
            <person name="Turgeon B."/>
            <person name="Goodwin S."/>
            <person name="Spatafora J."/>
            <person name="Crous P."/>
            <person name="Grigoriev I."/>
        </authorList>
    </citation>
    <scope>NUCLEOTIDE SEQUENCE</scope>
    <source>
        <strain evidence="1">CBS 269.34</strain>
    </source>
</reference>
<organism evidence="1 2">
    <name type="scientific">Lophium mytilinum</name>
    <dbReference type="NCBI Taxonomy" id="390894"/>
    <lineage>
        <taxon>Eukaryota</taxon>
        <taxon>Fungi</taxon>
        <taxon>Dikarya</taxon>
        <taxon>Ascomycota</taxon>
        <taxon>Pezizomycotina</taxon>
        <taxon>Dothideomycetes</taxon>
        <taxon>Pleosporomycetidae</taxon>
        <taxon>Mytilinidiales</taxon>
        <taxon>Mytilinidiaceae</taxon>
        <taxon>Lophium</taxon>
    </lineage>
</organism>
<protein>
    <submittedName>
        <fullName evidence="1">Uncharacterized protein</fullName>
    </submittedName>
</protein>